<evidence type="ECO:0000313" key="12">
    <source>
        <dbReference type="Proteomes" id="UP001151699"/>
    </source>
</evidence>
<keyword evidence="12" id="KW-1185">Reference proteome</keyword>
<dbReference type="GO" id="GO:0005886">
    <property type="term" value="C:plasma membrane"/>
    <property type="evidence" value="ECO:0007669"/>
    <property type="project" value="TreeGrafter"/>
</dbReference>
<dbReference type="InterPro" id="IPR050685">
    <property type="entry name" value="LDLR"/>
</dbReference>
<dbReference type="GO" id="GO:0016192">
    <property type="term" value="P:vesicle-mediated transport"/>
    <property type="evidence" value="ECO:0007669"/>
    <property type="project" value="UniProtKB-ARBA"/>
</dbReference>
<feature type="disulfide bond" evidence="10">
    <location>
        <begin position="226"/>
        <end position="244"/>
    </location>
</feature>
<feature type="disulfide bond" evidence="10">
    <location>
        <begin position="184"/>
        <end position="202"/>
    </location>
</feature>
<feature type="disulfide bond" evidence="10">
    <location>
        <begin position="470"/>
        <end position="485"/>
    </location>
</feature>
<feature type="disulfide bond" evidence="10">
    <location>
        <begin position="325"/>
        <end position="343"/>
    </location>
</feature>
<feature type="disulfide bond" evidence="10">
    <location>
        <begin position="318"/>
        <end position="330"/>
    </location>
</feature>
<protein>
    <submittedName>
        <fullName evidence="11">Low-density lipoprotein receptor-related protein 2</fullName>
    </submittedName>
</protein>
<dbReference type="PROSITE" id="PS01209">
    <property type="entry name" value="LDLRA_1"/>
    <property type="match status" value="6"/>
</dbReference>
<keyword evidence="3" id="KW-0812">Transmembrane</keyword>
<proteinExistence type="predicted"/>
<evidence type="ECO:0000256" key="1">
    <source>
        <dbReference type="ARBA" id="ARBA00004167"/>
    </source>
</evidence>
<name>A0A9Q0MI40_9DIPT</name>
<feature type="disulfide bond" evidence="10">
    <location>
        <begin position="427"/>
        <end position="442"/>
    </location>
</feature>
<evidence type="ECO:0000256" key="5">
    <source>
        <dbReference type="ARBA" id="ARBA00022737"/>
    </source>
</evidence>
<dbReference type="Pfam" id="PF00057">
    <property type="entry name" value="Ldl_recept_a"/>
    <property type="match status" value="11"/>
</dbReference>
<comment type="subcellular location">
    <subcellularLocation>
        <location evidence="2">Endomembrane system</location>
    </subcellularLocation>
    <subcellularLocation>
        <location evidence="1">Membrane</location>
        <topology evidence="1">Single-pass membrane protein</topology>
    </subcellularLocation>
</comment>
<dbReference type="PANTHER" id="PTHR24270">
    <property type="entry name" value="LOW-DENSITY LIPOPROTEIN RECEPTOR-RELATED"/>
    <property type="match status" value="1"/>
</dbReference>
<feature type="disulfide bond" evidence="10">
    <location>
        <begin position="145"/>
        <end position="160"/>
    </location>
</feature>
<dbReference type="Gene3D" id="4.10.400.10">
    <property type="entry name" value="Low-density Lipoprotein Receptor"/>
    <property type="match status" value="12"/>
</dbReference>
<comment type="caution">
    <text evidence="11">The sequence shown here is derived from an EMBL/GenBank/DDBJ whole genome shotgun (WGS) entry which is preliminary data.</text>
</comment>
<dbReference type="InterPro" id="IPR036055">
    <property type="entry name" value="LDL_receptor-like_sf"/>
</dbReference>
<keyword evidence="11" id="KW-0449">Lipoprotein</keyword>
<dbReference type="PROSITE" id="PS50068">
    <property type="entry name" value="LDLRA_2"/>
    <property type="match status" value="12"/>
</dbReference>
<dbReference type="FunFam" id="4.10.400.10:FF:000034">
    <property type="entry name" value="Low-density lipoprotein receptor-related protein 2"/>
    <property type="match status" value="1"/>
</dbReference>
<feature type="disulfide bond" evidence="10">
    <location>
        <begin position="133"/>
        <end position="151"/>
    </location>
</feature>
<feature type="disulfide bond" evidence="10">
    <location>
        <begin position="126"/>
        <end position="138"/>
    </location>
</feature>
<feature type="disulfide bond" evidence="10">
    <location>
        <begin position="100"/>
        <end position="115"/>
    </location>
</feature>
<keyword evidence="5" id="KW-0677">Repeat</keyword>
<feature type="disulfide bond" evidence="10">
    <location>
        <begin position="9"/>
        <end position="27"/>
    </location>
</feature>
<feature type="disulfide bond" evidence="10">
    <location>
        <begin position="280"/>
        <end position="298"/>
    </location>
</feature>
<evidence type="ECO:0000256" key="7">
    <source>
        <dbReference type="ARBA" id="ARBA00023136"/>
    </source>
</evidence>
<dbReference type="InterPro" id="IPR002172">
    <property type="entry name" value="LDrepeatLR_classA_rpt"/>
</dbReference>
<dbReference type="InterPro" id="IPR023415">
    <property type="entry name" value="LDLR_class-A_CS"/>
</dbReference>
<dbReference type="SUPFAM" id="SSF57424">
    <property type="entry name" value="LDL receptor-like module"/>
    <property type="match status" value="12"/>
</dbReference>
<sequence length="563" mass="63327">TCSAAEFACDNQKCLNIKKRCDGYPDCRDYTDEKNCPTHHPLNCTNDEYACTNGECIPWSAVCDNVTDCTDGGDEQECNCARNEFKCLNGGGCIEVKRKCDGIDDCYDGSDEYNCDRMRSSLLFSCEPGEFQCADGICIAGYKRCNGIVDCSDDSDEHSCLRRTYEYFYDDEDDNQCAENEFLCDNDKCILKSNECDGTVDCNDGTDELNCPQHQVYKCKSHEFRCGDGLCVDRRHLCDGIRNCPDASDEYAENCGGHYGQHYASTKPPTTSCGHGEWQCSSDECINIDFVCDGTPDCIDNSDEGSLCNINKDNVGSCQQDEFACPNDRCIPDQRVCDGHEDCLNGEDEDPANCPTERPPEPEQTPAPFTCPEHKCPSENRCYLDSDRCNGRYDCNDGYDEQGCPQQCASNEFTCGDGSCIPDYRKCDRRRDCRDGSDEINCVDSSLQERCRPGEWQCQYGDCIPLSGLCDGRPDCRDHSDERNCLPDEIEEKPCARDMFRCENGPCIHKSLRCDGVIDCPFDISDELDCHTLYYNFYNATTTEAPRLNLRTYPNEQTIKESK</sequence>
<feature type="disulfide bond" evidence="10">
    <location>
        <begin position="21"/>
        <end position="36"/>
    </location>
</feature>
<feature type="disulfide bond" evidence="10">
    <location>
        <begin position="458"/>
        <end position="476"/>
    </location>
</feature>
<keyword evidence="6" id="KW-1133">Transmembrane helix</keyword>
<dbReference type="GO" id="GO:0012505">
    <property type="term" value="C:endomembrane system"/>
    <property type="evidence" value="ECO:0007669"/>
    <property type="project" value="UniProtKB-SubCell"/>
</dbReference>
<keyword evidence="7" id="KW-0472">Membrane</keyword>
<dbReference type="Proteomes" id="UP001151699">
    <property type="component" value="Unassembled WGS sequence"/>
</dbReference>
<feature type="disulfide bond" evidence="10">
    <location>
        <begin position="415"/>
        <end position="433"/>
    </location>
</feature>
<evidence type="ECO:0000256" key="4">
    <source>
        <dbReference type="ARBA" id="ARBA00022729"/>
    </source>
</evidence>
<feature type="disulfide bond" evidence="10">
    <location>
        <begin position="495"/>
        <end position="507"/>
    </location>
</feature>
<keyword evidence="11" id="KW-0675">Receptor</keyword>
<dbReference type="SMART" id="SM00192">
    <property type="entry name" value="LDLa"/>
    <property type="match status" value="12"/>
</dbReference>
<dbReference type="CDD" id="cd00112">
    <property type="entry name" value="LDLa"/>
    <property type="match status" value="10"/>
</dbReference>
<evidence type="ECO:0000256" key="3">
    <source>
        <dbReference type="ARBA" id="ARBA00022692"/>
    </source>
</evidence>
<feature type="disulfide bond" evidence="10">
    <location>
        <begin position="502"/>
        <end position="520"/>
    </location>
</feature>
<dbReference type="FunFam" id="4.10.400.10:FF:000065">
    <property type="entry name" value="Transmembrane protease serine 7"/>
    <property type="match status" value="1"/>
</dbReference>
<evidence type="ECO:0000256" key="8">
    <source>
        <dbReference type="ARBA" id="ARBA00023157"/>
    </source>
</evidence>
<feature type="disulfide bond" evidence="10">
    <location>
        <begin position="389"/>
        <end position="404"/>
    </location>
</feature>
<evidence type="ECO:0000313" key="11">
    <source>
        <dbReference type="EMBL" id="KAJ6619661.1"/>
    </source>
</evidence>
<feature type="disulfide bond" evidence="10">
    <location>
        <begin position="196"/>
        <end position="211"/>
    </location>
</feature>
<keyword evidence="4" id="KW-0732">Signal</keyword>
<evidence type="ECO:0000256" key="6">
    <source>
        <dbReference type="ARBA" id="ARBA00022989"/>
    </source>
</evidence>
<feature type="disulfide bond" evidence="10">
    <location>
        <begin position="63"/>
        <end position="78"/>
    </location>
</feature>
<accession>A0A9Q0MI40</accession>
<feature type="disulfide bond" evidence="10">
    <location>
        <begin position="273"/>
        <end position="285"/>
    </location>
</feature>
<feature type="disulfide bond" evidence="10">
    <location>
        <begin position="51"/>
        <end position="69"/>
    </location>
</feature>
<reference evidence="11" key="1">
    <citation type="submission" date="2022-07" db="EMBL/GenBank/DDBJ databases">
        <authorList>
            <person name="Trinca V."/>
            <person name="Uliana J.V.C."/>
            <person name="Torres T.T."/>
            <person name="Ward R.J."/>
            <person name="Monesi N."/>
        </authorList>
    </citation>
    <scope>NUCLEOTIDE SEQUENCE</scope>
    <source>
        <strain evidence="11">HSMRA1968</strain>
        <tissue evidence="11">Whole embryos</tissue>
    </source>
</reference>
<dbReference type="AlphaFoldDB" id="A0A9Q0MI40"/>
<dbReference type="FunFam" id="4.10.400.10:FF:000105">
    <property type="entry name" value="Lipophorin receptor 1, isoform K"/>
    <property type="match status" value="1"/>
</dbReference>
<gene>
    <name evidence="11" type="primary">LRP2</name>
    <name evidence="11" type="ORF">Bhyg_17226</name>
</gene>
<keyword evidence="9" id="KW-0325">Glycoprotein</keyword>
<organism evidence="11 12">
    <name type="scientific">Pseudolycoriella hygida</name>
    <dbReference type="NCBI Taxonomy" id="35572"/>
    <lineage>
        <taxon>Eukaryota</taxon>
        <taxon>Metazoa</taxon>
        <taxon>Ecdysozoa</taxon>
        <taxon>Arthropoda</taxon>
        <taxon>Hexapoda</taxon>
        <taxon>Insecta</taxon>
        <taxon>Pterygota</taxon>
        <taxon>Neoptera</taxon>
        <taxon>Endopterygota</taxon>
        <taxon>Diptera</taxon>
        <taxon>Nematocera</taxon>
        <taxon>Sciaroidea</taxon>
        <taxon>Sciaridae</taxon>
        <taxon>Pseudolycoriella</taxon>
    </lineage>
</organism>
<dbReference type="OrthoDB" id="7738281at2759"/>
<feature type="disulfide bond" evidence="10">
    <location>
        <begin position="219"/>
        <end position="231"/>
    </location>
</feature>
<feature type="disulfide bond" evidence="10">
    <location>
        <begin position="44"/>
        <end position="56"/>
    </location>
</feature>
<feature type="disulfide bond" evidence="10">
    <location>
        <begin position="451"/>
        <end position="463"/>
    </location>
</feature>
<evidence type="ECO:0000256" key="10">
    <source>
        <dbReference type="PROSITE-ProRule" id="PRU00124"/>
    </source>
</evidence>
<comment type="caution">
    <text evidence="10">Lacks conserved residue(s) required for the propagation of feature annotation.</text>
</comment>
<dbReference type="PRINTS" id="PR00261">
    <property type="entry name" value="LDLRECEPTOR"/>
</dbReference>
<feature type="disulfide bond" evidence="10">
    <location>
        <begin position="177"/>
        <end position="189"/>
    </location>
</feature>
<evidence type="ECO:0000256" key="9">
    <source>
        <dbReference type="ARBA" id="ARBA00023180"/>
    </source>
</evidence>
<feature type="disulfide bond" evidence="10">
    <location>
        <begin position="408"/>
        <end position="420"/>
    </location>
</feature>
<keyword evidence="8 10" id="KW-1015">Disulfide bond</keyword>
<feature type="disulfide bond" evidence="10">
    <location>
        <begin position="2"/>
        <end position="14"/>
    </location>
</feature>
<evidence type="ECO:0000256" key="2">
    <source>
        <dbReference type="ARBA" id="ARBA00004308"/>
    </source>
</evidence>
<feature type="non-terminal residue" evidence="11">
    <location>
        <position position="1"/>
    </location>
</feature>
<dbReference type="EMBL" id="WJQU01004084">
    <property type="protein sequence ID" value="KAJ6619661.1"/>
    <property type="molecule type" value="Genomic_DNA"/>
</dbReference>